<sequence length="86" mass="9429">MAAGMHHGRTALGPLLAGSSLARHRDRATPPGEVPRNVIIAAVHAVLCLARRKLDRRDGRGKVLAEGKEFTAWPRLPLNHARQWTP</sequence>
<keyword evidence="3" id="KW-1185">Reference proteome</keyword>
<proteinExistence type="predicted"/>
<evidence type="ECO:0000256" key="1">
    <source>
        <dbReference type="SAM" id="MobiDB-lite"/>
    </source>
</evidence>
<gene>
    <name evidence="2" type="ORF">BU16DRAFT_114208</name>
</gene>
<evidence type="ECO:0000313" key="3">
    <source>
        <dbReference type="Proteomes" id="UP000799750"/>
    </source>
</evidence>
<name>A0A6A6QK40_9PEZI</name>
<dbReference type="EMBL" id="MU004194">
    <property type="protein sequence ID" value="KAF2492434.1"/>
    <property type="molecule type" value="Genomic_DNA"/>
</dbReference>
<reference evidence="2" key="1">
    <citation type="journal article" date="2020" name="Stud. Mycol.">
        <title>101 Dothideomycetes genomes: a test case for predicting lifestyles and emergence of pathogens.</title>
        <authorList>
            <person name="Haridas S."/>
            <person name="Albert R."/>
            <person name="Binder M."/>
            <person name="Bloem J."/>
            <person name="Labutti K."/>
            <person name="Salamov A."/>
            <person name="Andreopoulos B."/>
            <person name="Baker S."/>
            <person name="Barry K."/>
            <person name="Bills G."/>
            <person name="Bluhm B."/>
            <person name="Cannon C."/>
            <person name="Castanera R."/>
            <person name="Culley D."/>
            <person name="Daum C."/>
            <person name="Ezra D."/>
            <person name="Gonzalez J."/>
            <person name="Henrissat B."/>
            <person name="Kuo A."/>
            <person name="Liang C."/>
            <person name="Lipzen A."/>
            <person name="Lutzoni F."/>
            <person name="Magnuson J."/>
            <person name="Mondo S."/>
            <person name="Nolan M."/>
            <person name="Ohm R."/>
            <person name="Pangilinan J."/>
            <person name="Park H.-J."/>
            <person name="Ramirez L."/>
            <person name="Alfaro M."/>
            <person name="Sun H."/>
            <person name="Tritt A."/>
            <person name="Yoshinaga Y."/>
            <person name="Zwiers L.-H."/>
            <person name="Turgeon B."/>
            <person name="Goodwin S."/>
            <person name="Spatafora J."/>
            <person name="Crous P."/>
            <person name="Grigoriev I."/>
        </authorList>
    </citation>
    <scope>NUCLEOTIDE SEQUENCE</scope>
    <source>
        <strain evidence="2">CBS 269.34</strain>
    </source>
</reference>
<feature type="region of interest" description="Disordered" evidence="1">
    <location>
        <begin position="1"/>
        <end position="33"/>
    </location>
</feature>
<accession>A0A6A6QK40</accession>
<feature type="compositionally biased region" description="Low complexity" evidence="1">
    <location>
        <begin position="11"/>
        <end position="21"/>
    </location>
</feature>
<evidence type="ECO:0000313" key="2">
    <source>
        <dbReference type="EMBL" id="KAF2492434.1"/>
    </source>
</evidence>
<dbReference type="AlphaFoldDB" id="A0A6A6QK40"/>
<protein>
    <submittedName>
        <fullName evidence="2">Uncharacterized protein</fullName>
    </submittedName>
</protein>
<organism evidence="2 3">
    <name type="scientific">Lophium mytilinum</name>
    <dbReference type="NCBI Taxonomy" id="390894"/>
    <lineage>
        <taxon>Eukaryota</taxon>
        <taxon>Fungi</taxon>
        <taxon>Dikarya</taxon>
        <taxon>Ascomycota</taxon>
        <taxon>Pezizomycotina</taxon>
        <taxon>Dothideomycetes</taxon>
        <taxon>Pleosporomycetidae</taxon>
        <taxon>Mytilinidiales</taxon>
        <taxon>Mytilinidiaceae</taxon>
        <taxon>Lophium</taxon>
    </lineage>
</organism>
<dbReference type="Proteomes" id="UP000799750">
    <property type="component" value="Unassembled WGS sequence"/>
</dbReference>